<name>A0A6A6YBY0_9PEZI</name>
<reference evidence="6" key="3">
    <citation type="submission" date="2025-04" db="UniProtKB">
        <authorList>
            <consortium name="RefSeq"/>
        </authorList>
    </citation>
    <scope>IDENTIFICATION</scope>
    <source>
        <strain evidence="6">CBS 304.34</strain>
    </source>
</reference>
<dbReference type="EMBL" id="MU003707">
    <property type="protein sequence ID" value="KAF2806220.1"/>
    <property type="molecule type" value="Genomic_DNA"/>
</dbReference>
<keyword evidence="3" id="KW-0560">Oxidoreductase</keyword>
<evidence type="ECO:0000256" key="3">
    <source>
        <dbReference type="ARBA" id="ARBA00023002"/>
    </source>
</evidence>
<evidence type="ECO:0000313" key="5">
    <source>
        <dbReference type="Proteomes" id="UP000504636"/>
    </source>
</evidence>
<sequence length="257" mass="27538">MLVTGGKNGLGKEPVRQFAKHGAKVYMGARSERKATDASAEIKQALPNAYIVFLELDLASFESVKKAAQTFLAENDRLHVLMNNGGIMTGPLGVTKEGYEVQFGTNHVGHALLTRLLMPVLERTAAEPGSDVRIINLSSSSQVVFAPKAGLLLDKLANVYFTKGLAKHYPQIKSVAVNPGGVQTGLADRLNATYPHLKPLFALMRLVFVDVSVGAHGQLWASTAVSADVKSGALYYPGAKEHEGRPLMNDPGMVDSL</sequence>
<dbReference type="InterPro" id="IPR002347">
    <property type="entry name" value="SDR_fam"/>
</dbReference>
<gene>
    <name evidence="4 6" type="ORF">BDZ99DRAFT_538358</name>
</gene>
<protein>
    <submittedName>
        <fullName evidence="4 6">NAD(P)-binding protein</fullName>
    </submittedName>
</protein>
<dbReference type="PANTHER" id="PTHR24320">
    <property type="entry name" value="RETINOL DEHYDROGENASE"/>
    <property type="match status" value="1"/>
</dbReference>
<dbReference type="Proteomes" id="UP000504636">
    <property type="component" value="Unplaced"/>
</dbReference>
<dbReference type="SUPFAM" id="SSF51735">
    <property type="entry name" value="NAD(P)-binding Rossmann-fold domains"/>
    <property type="match status" value="1"/>
</dbReference>
<dbReference type="GeneID" id="54467529"/>
<keyword evidence="2" id="KW-0521">NADP</keyword>
<evidence type="ECO:0000313" key="4">
    <source>
        <dbReference type="EMBL" id="KAF2806220.1"/>
    </source>
</evidence>
<dbReference type="Pfam" id="PF00106">
    <property type="entry name" value="adh_short"/>
    <property type="match status" value="1"/>
</dbReference>
<evidence type="ECO:0000256" key="1">
    <source>
        <dbReference type="ARBA" id="ARBA00006484"/>
    </source>
</evidence>
<dbReference type="Gene3D" id="3.40.50.720">
    <property type="entry name" value="NAD(P)-binding Rossmann-like Domain"/>
    <property type="match status" value="1"/>
</dbReference>
<dbReference type="OrthoDB" id="191139at2759"/>
<accession>A0A6A6YBY0</accession>
<evidence type="ECO:0000313" key="6">
    <source>
        <dbReference type="RefSeq" id="XP_033573184.1"/>
    </source>
</evidence>
<comment type="similarity">
    <text evidence="1">Belongs to the short-chain dehydrogenases/reductases (SDR) family.</text>
</comment>
<keyword evidence="5" id="KW-1185">Reference proteome</keyword>
<reference evidence="6" key="2">
    <citation type="submission" date="2020-04" db="EMBL/GenBank/DDBJ databases">
        <authorList>
            <consortium name="NCBI Genome Project"/>
        </authorList>
    </citation>
    <scope>NUCLEOTIDE SEQUENCE</scope>
    <source>
        <strain evidence="6">CBS 304.34</strain>
    </source>
</reference>
<proteinExistence type="inferred from homology"/>
<dbReference type="InterPro" id="IPR036291">
    <property type="entry name" value="NAD(P)-bd_dom_sf"/>
</dbReference>
<evidence type="ECO:0000256" key="2">
    <source>
        <dbReference type="ARBA" id="ARBA00022857"/>
    </source>
</evidence>
<dbReference type="GO" id="GO:0016491">
    <property type="term" value="F:oxidoreductase activity"/>
    <property type="evidence" value="ECO:0007669"/>
    <property type="project" value="UniProtKB-KW"/>
</dbReference>
<reference evidence="4 6" key="1">
    <citation type="journal article" date="2020" name="Stud. Mycol.">
        <title>101 Dothideomycetes genomes: a test case for predicting lifestyles and emergence of pathogens.</title>
        <authorList>
            <person name="Haridas S."/>
            <person name="Albert R."/>
            <person name="Binder M."/>
            <person name="Bloem J."/>
            <person name="Labutti K."/>
            <person name="Salamov A."/>
            <person name="Andreopoulos B."/>
            <person name="Baker S."/>
            <person name="Barry K."/>
            <person name="Bills G."/>
            <person name="Bluhm B."/>
            <person name="Cannon C."/>
            <person name="Castanera R."/>
            <person name="Culley D."/>
            <person name="Daum C."/>
            <person name="Ezra D."/>
            <person name="Gonzalez J."/>
            <person name="Henrissat B."/>
            <person name="Kuo A."/>
            <person name="Liang C."/>
            <person name="Lipzen A."/>
            <person name="Lutzoni F."/>
            <person name="Magnuson J."/>
            <person name="Mondo S."/>
            <person name="Nolan M."/>
            <person name="Ohm R."/>
            <person name="Pangilinan J."/>
            <person name="Park H.-J."/>
            <person name="Ramirez L."/>
            <person name="Alfaro M."/>
            <person name="Sun H."/>
            <person name="Tritt A."/>
            <person name="Yoshinaga Y."/>
            <person name="Zwiers L.-H."/>
            <person name="Turgeon B."/>
            <person name="Goodwin S."/>
            <person name="Spatafora J."/>
            <person name="Crous P."/>
            <person name="Grigoriev I."/>
        </authorList>
    </citation>
    <scope>NUCLEOTIDE SEQUENCE</scope>
    <source>
        <strain evidence="4 6">CBS 304.34</strain>
    </source>
</reference>
<dbReference type="RefSeq" id="XP_033573184.1">
    <property type="nucleotide sequence ID" value="XM_033726636.1"/>
</dbReference>
<organism evidence="4">
    <name type="scientific">Mytilinidion resinicola</name>
    <dbReference type="NCBI Taxonomy" id="574789"/>
    <lineage>
        <taxon>Eukaryota</taxon>
        <taxon>Fungi</taxon>
        <taxon>Dikarya</taxon>
        <taxon>Ascomycota</taxon>
        <taxon>Pezizomycotina</taxon>
        <taxon>Dothideomycetes</taxon>
        <taxon>Pleosporomycetidae</taxon>
        <taxon>Mytilinidiales</taxon>
        <taxon>Mytilinidiaceae</taxon>
        <taxon>Mytilinidion</taxon>
    </lineage>
</organism>
<dbReference type="PANTHER" id="PTHR24320:SF282">
    <property type="entry name" value="WW DOMAIN-CONTAINING OXIDOREDUCTASE"/>
    <property type="match status" value="1"/>
</dbReference>
<dbReference type="AlphaFoldDB" id="A0A6A6YBY0"/>